<gene>
    <name evidence="1" type="ORF">GCM10023171_00110</name>
</gene>
<evidence type="ECO:0008006" key="3">
    <source>
        <dbReference type="Google" id="ProtNLM"/>
    </source>
</evidence>
<name>A0ABP8P0Y3_9MICO</name>
<protein>
    <recommendedName>
        <fullName evidence="3">YCII-related domain-containing protein</fullName>
    </recommendedName>
</protein>
<sequence length="87" mass="8925">MGGPVRGDRSRLGSSAWNAWATRAGDAIVKFGDPTVAVSPGADPSVGGFSLLRADSYESLTNLLEGHPHTATGGTIDVYERQPVAGA</sequence>
<organism evidence="1 2">
    <name type="scientific">Microbacterium panaciterrae</name>
    <dbReference type="NCBI Taxonomy" id="985759"/>
    <lineage>
        <taxon>Bacteria</taxon>
        <taxon>Bacillati</taxon>
        <taxon>Actinomycetota</taxon>
        <taxon>Actinomycetes</taxon>
        <taxon>Micrococcales</taxon>
        <taxon>Microbacteriaceae</taxon>
        <taxon>Microbacterium</taxon>
    </lineage>
</organism>
<proteinExistence type="predicted"/>
<keyword evidence="2" id="KW-1185">Reference proteome</keyword>
<accession>A0ABP8P0Y3</accession>
<reference evidence="2" key="1">
    <citation type="journal article" date="2019" name="Int. J. Syst. Evol. Microbiol.">
        <title>The Global Catalogue of Microorganisms (GCM) 10K type strain sequencing project: providing services to taxonomists for standard genome sequencing and annotation.</title>
        <authorList>
            <consortium name="The Broad Institute Genomics Platform"/>
            <consortium name="The Broad Institute Genome Sequencing Center for Infectious Disease"/>
            <person name="Wu L."/>
            <person name="Ma J."/>
        </authorList>
    </citation>
    <scope>NUCLEOTIDE SEQUENCE [LARGE SCALE GENOMIC DNA]</scope>
    <source>
        <strain evidence="2">JCM 17839</strain>
    </source>
</reference>
<evidence type="ECO:0000313" key="2">
    <source>
        <dbReference type="Proteomes" id="UP001500731"/>
    </source>
</evidence>
<dbReference type="EMBL" id="BAABGP010000002">
    <property type="protein sequence ID" value="GAA4477432.1"/>
    <property type="molecule type" value="Genomic_DNA"/>
</dbReference>
<dbReference type="Proteomes" id="UP001500731">
    <property type="component" value="Unassembled WGS sequence"/>
</dbReference>
<comment type="caution">
    <text evidence="1">The sequence shown here is derived from an EMBL/GenBank/DDBJ whole genome shotgun (WGS) entry which is preliminary data.</text>
</comment>
<evidence type="ECO:0000313" key="1">
    <source>
        <dbReference type="EMBL" id="GAA4477432.1"/>
    </source>
</evidence>